<dbReference type="EMBL" id="CABVQD010000001">
    <property type="protein sequence ID" value="VWB10830.1"/>
    <property type="molecule type" value="Genomic_DNA"/>
</dbReference>
<dbReference type="GO" id="GO:0005886">
    <property type="term" value="C:plasma membrane"/>
    <property type="evidence" value="ECO:0007669"/>
    <property type="project" value="UniProtKB-SubCell"/>
</dbReference>
<dbReference type="PANTHER" id="PTHR36115">
    <property type="entry name" value="PROLINE-RICH ANTIGEN HOMOLOG-RELATED"/>
    <property type="match status" value="1"/>
</dbReference>
<keyword evidence="2" id="KW-1003">Cell membrane</keyword>
<gene>
    <name evidence="8" type="ORF">BPA30113_00206</name>
</gene>
<evidence type="ECO:0000256" key="3">
    <source>
        <dbReference type="ARBA" id="ARBA00022692"/>
    </source>
</evidence>
<evidence type="ECO:0000259" key="7">
    <source>
        <dbReference type="Pfam" id="PF06271"/>
    </source>
</evidence>
<keyword evidence="5 6" id="KW-0472">Membrane</keyword>
<feature type="transmembrane region" description="Helical" evidence="6">
    <location>
        <begin position="196"/>
        <end position="213"/>
    </location>
</feature>
<evidence type="ECO:0000256" key="4">
    <source>
        <dbReference type="ARBA" id="ARBA00022989"/>
    </source>
</evidence>
<dbReference type="Pfam" id="PF06271">
    <property type="entry name" value="RDD"/>
    <property type="match status" value="1"/>
</dbReference>
<accession>A0A6J5DD15</accession>
<feature type="transmembrane region" description="Helical" evidence="6">
    <location>
        <begin position="139"/>
        <end position="160"/>
    </location>
</feature>
<proteinExistence type="predicted"/>
<name>A0A6J5DD15_9BURK</name>
<protein>
    <submittedName>
        <fullName evidence="8">RDD family membrane protein</fullName>
    </submittedName>
</protein>
<dbReference type="RefSeq" id="WP_052001586.1">
    <property type="nucleotide sequence ID" value="NZ_CABVQD010000001.1"/>
</dbReference>
<dbReference type="Proteomes" id="UP000494330">
    <property type="component" value="Unassembled WGS sequence"/>
</dbReference>
<dbReference type="InterPro" id="IPR051791">
    <property type="entry name" value="Pra-immunoreactive"/>
</dbReference>
<comment type="subcellular location">
    <subcellularLocation>
        <location evidence="1">Cell membrane</location>
        <topology evidence="1">Multi-pass membrane protein</topology>
    </subcellularLocation>
</comment>
<organism evidence="8 9">
    <name type="scientific">Burkholderia paludis</name>
    <dbReference type="NCBI Taxonomy" id="1506587"/>
    <lineage>
        <taxon>Bacteria</taxon>
        <taxon>Pseudomonadati</taxon>
        <taxon>Pseudomonadota</taxon>
        <taxon>Betaproteobacteria</taxon>
        <taxon>Burkholderiales</taxon>
        <taxon>Burkholderiaceae</taxon>
        <taxon>Burkholderia</taxon>
        <taxon>Burkholderia cepacia complex</taxon>
    </lineage>
</organism>
<feature type="transmembrane region" description="Helical" evidence="6">
    <location>
        <begin position="27"/>
        <end position="48"/>
    </location>
</feature>
<keyword evidence="4 6" id="KW-1133">Transmembrane helix</keyword>
<feature type="domain" description="RDD" evidence="7">
    <location>
        <begin position="19"/>
        <end position="173"/>
    </location>
</feature>
<evidence type="ECO:0000313" key="8">
    <source>
        <dbReference type="EMBL" id="VWB10830.1"/>
    </source>
</evidence>
<keyword evidence="9" id="KW-1185">Reference proteome</keyword>
<keyword evidence="3 6" id="KW-0812">Transmembrane</keyword>
<evidence type="ECO:0000256" key="6">
    <source>
        <dbReference type="SAM" id="Phobius"/>
    </source>
</evidence>
<evidence type="ECO:0000256" key="2">
    <source>
        <dbReference type="ARBA" id="ARBA00022475"/>
    </source>
</evidence>
<sequence>MTASENAVDEDAVIQEGEVAGFWRRTVAFGIDCIVLGLIGLALAVLFFNPLAEIGQWGRLIGFLIGLIYFGLMEGHAGRSQSLGKQALSIKVVRRGADGIVPLSVKQACLRYAIVAVPTVLGGIGFVDLPAMNSPDAVWVVRLNAFAISMWGASLIYLLAFNRPSRQSLQDLAVSSLVVRVSAKQAQVVPVRRRHWVVLGAFAGLILLASPFVNRLLASKLADLDTIQRATLSVPSVRQSSVTTSGIWQLGASGKAARTITTISVVSGSPMLQAEQGTHAVARAAFGASPMLSNQDIVTIVSVRGVDLGIASWRTQFVESWPGRQWPSKMVSP</sequence>
<evidence type="ECO:0000313" key="9">
    <source>
        <dbReference type="Proteomes" id="UP000494330"/>
    </source>
</evidence>
<dbReference type="PANTHER" id="PTHR36115:SF4">
    <property type="entry name" value="MEMBRANE PROTEIN"/>
    <property type="match status" value="1"/>
</dbReference>
<feature type="transmembrane region" description="Helical" evidence="6">
    <location>
        <begin position="109"/>
        <end position="127"/>
    </location>
</feature>
<dbReference type="AlphaFoldDB" id="A0A6J5DD15"/>
<evidence type="ECO:0000256" key="5">
    <source>
        <dbReference type="ARBA" id="ARBA00023136"/>
    </source>
</evidence>
<reference evidence="8 9" key="1">
    <citation type="submission" date="2019-09" db="EMBL/GenBank/DDBJ databases">
        <authorList>
            <person name="Depoorter E."/>
        </authorList>
    </citation>
    <scope>NUCLEOTIDE SEQUENCE [LARGE SCALE GENOMIC DNA]</scope>
    <source>
        <strain evidence="8">LMG 30113</strain>
    </source>
</reference>
<feature type="transmembrane region" description="Helical" evidence="6">
    <location>
        <begin position="54"/>
        <end position="72"/>
    </location>
</feature>
<dbReference type="InterPro" id="IPR010432">
    <property type="entry name" value="RDD"/>
</dbReference>
<evidence type="ECO:0000256" key="1">
    <source>
        <dbReference type="ARBA" id="ARBA00004651"/>
    </source>
</evidence>